<gene>
    <name evidence="2" type="ORF">EOD41_12230</name>
</gene>
<organism evidence="2 3">
    <name type="scientific">Mucilaginibacter limnophilus</name>
    <dbReference type="NCBI Taxonomy" id="1932778"/>
    <lineage>
        <taxon>Bacteria</taxon>
        <taxon>Pseudomonadati</taxon>
        <taxon>Bacteroidota</taxon>
        <taxon>Sphingobacteriia</taxon>
        <taxon>Sphingobacteriales</taxon>
        <taxon>Sphingobacteriaceae</taxon>
        <taxon>Mucilaginibacter</taxon>
    </lineage>
</organism>
<accession>A0A3S2V0X6</accession>
<keyword evidence="1" id="KW-0812">Transmembrane</keyword>
<feature type="transmembrane region" description="Helical" evidence="1">
    <location>
        <begin position="123"/>
        <end position="140"/>
    </location>
</feature>
<feature type="transmembrane region" description="Helical" evidence="1">
    <location>
        <begin position="86"/>
        <end position="103"/>
    </location>
</feature>
<dbReference type="OrthoDB" id="677977at2"/>
<evidence type="ECO:0008006" key="4">
    <source>
        <dbReference type="Google" id="ProtNLM"/>
    </source>
</evidence>
<dbReference type="EMBL" id="SACK01000005">
    <property type="protein sequence ID" value="RVU00245.1"/>
    <property type="molecule type" value="Genomic_DNA"/>
</dbReference>
<dbReference type="RefSeq" id="WP_127705266.1">
    <property type="nucleotide sequence ID" value="NZ_SACK01000005.1"/>
</dbReference>
<comment type="caution">
    <text evidence="2">The sequence shown here is derived from an EMBL/GenBank/DDBJ whole genome shotgun (WGS) entry which is preliminary data.</text>
</comment>
<protein>
    <recommendedName>
        <fullName evidence="4">DUF1440 domain-containing protein</fullName>
    </recommendedName>
</protein>
<reference evidence="2 3" key="1">
    <citation type="submission" date="2019-01" db="EMBL/GenBank/DDBJ databases">
        <authorList>
            <person name="Chen W.-M."/>
        </authorList>
    </citation>
    <scope>NUCLEOTIDE SEQUENCE [LARGE SCALE GENOMIC DNA]</scope>
    <source>
        <strain evidence="2 3">YBJ-36</strain>
    </source>
</reference>
<dbReference type="Proteomes" id="UP000282759">
    <property type="component" value="Unassembled WGS sequence"/>
</dbReference>
<keyword evidence="1" id="KW-1133">Transmembrane helix</keyword>
<keyword evidence="3" id="KW-1185">Reference proteome</keyword>
<evidence type="ECO:0000313" key="2">
    <source>
        <dbReference type="EMBL" id="RVU00245.1"/>
    </source>
</evidence>
<proteinExistence type="predicted"/>
<keyword evidence="1" id="KW-0472">Membrane</keyword>
<sequence length="144" mass="14887">MKTLRNLVGGLAGAAALNIVHETVRHLVNTAPRVDLLGKEALSKGLRKAGVNPPSGTKLYLATLAADVVSNAVYYSIVGYGKKRHLLTRGAAYGLAAGVGALTLPKPMGLSDAPVTRTNTTKALTVAWYLLGGLVTAAVIKKAL</sequence>
<feature type="transmembrane region" description="Helical" evidence="1">
    <location>
        <begin position="59"/>
        <end position="77"/>
    </location>
</feature>
<dbReference type="AlphaFoldDB" id="A0A3S2V0X6"/>
<evidence type="ECO:0000256" key="1">
    <source>
        <dbReference type="SAM" id="Phobius"/>
    </source>
</evidence>
<evidence type="ECO:0000313" key="3">
    <source>
        <dbReference type="Proteomes" id="UP000282759"/>
    </source>
</evidence>
<name>A0A3S2V0X6_9SPHI</name>